<keyword evidence="6" id="KW-1185">Reference proteome</keyword>
<dbReference type="SMART" id="SM00342">
    <property type="entry name" value="HTH_ARAC"/>
    <property type="match status" value="1"/>
</dbReference>
<dbReference type="InterPro" id="IPR013096">
    <property type="entry name" value="Cupin_2"/>
</dbReference>
<dbReference type="InterPro" id="IPR009057">
    <property type="entry name" value="Homeodomain-like_sf"/>
</dbReference>
<dbReference type="Pfam" id="PF12833">
    <property type="entry name" value="HTH_18"/>
    <property type="match status" value="1"/>
</dbReference>
<dbReference type="InterPro" id="IPR018062">
    <property type="entry name" value="HTH_AraC-typ_CS"/>
</dbReference>
<gene>
    <name evidence="5" type="ORF">ABE541_10830</name>
</gene>
<feature type="domain" description="HTH araC/xylS-type" evidence="4">
    <location>
        <begin position="231"/>
        <end position="330"/>
    </location>
</feature>
<comment type="caution">
    <text evidence="5">The sequence shown here is derived from an EMBL/GenBank/DDBJ whole genome shotgun (WGS) entry which is preliminary data.</text>
</comment>
<dbReference type="InterPro" id="IPR020449">
    <property type="entry name" value="Tscrpt_reg_AraC-type_HTH"/>
</dbReference>
<evidence type="ECO:0000313" key="6">
    <source>
        <dbReference type="Proteomes" id="UP001409291"/>
    </source>
</evidence>
<dbReference type="Proteomes" id="UP001409291">
    <property type="component" value="Unassembled WGS sequence"/>
</dbReference>
<dbReference type="InterPro" id="IPR014710">
    <property type="entry name" value="RmlC-like_jellyroll"/>
</dbReference>
<dbReference type="PRINTS" id="PR00032">
    <property type="entry name" value="HTHARAC"/>
</dbReference>
<protein>
    <submittedName>
        <fullName evidence="5">AraC family transcriptional regulator</fullName>
    </submittedName>
</protein>
<keyword evidence="3" id="KW-0804">Transcription</keyword>
<dbReference type="InterPro" id="IPR018060">
    <property type="entry name" value="HTH_AraC"/>
</dbReference>
<dbReference type="PANTHER" id="PTHR43280">
    <property type="entry name" value="ARAC-FAMILY TRANSCRIPTIONAL REGULATOR"/>
    <property type="match status" value="1"/>
</dbReference>
<evidence type="ECO:0000313" key="5">
    <source>
        <dbReference type="EMBL" id="MEN5377759.1"/>
    </source>
</evidence>
<keyword evidence="2" id="KW-0238">DNA-binding</keyword>
<organism evidence="5 6">
    <name type="scientific">Sphingobacterium kitahiroshimense</name>
    <dbReference type="NCBI Taxonomy" id="470446"/>
    <lineage>
        <taxon>Bacteria</taxon>
        <taxon>Pseudomonadati</taxon>
        <taxon>Bacteroidota</taxon>
        <taxon>Sphingobacteriia</taxon>
        <taxon>Sphingobacteriales</taxon>
        <taxon>Sphingobacteriaceae</taxon>
        <taxon>Sphingobacterium</taxon>
    </lineage>
</organism>
<proteinExistence type="predicted"/>
<dbReference type="SUPFAM" id="SSF46689">
    <property type="entry name" value="Homeodomain-like"/>
    <property type="match status" value="2"/>
</dbReference>
<dbReference type="RefSeq" id="WP_183912346.1">
    <property type="nucleotide sequence ID" value="NZ_JBDJLH010000002.1"/>
</dbReference>
<dbReference type="InterPro" id="IPR011051">
    <property type="entry name" value="RmlC_Cupin_sf"/>
</dbReference>
<accession>A0ABV0BSI8</accession>
<evidence type="ECO:0000256" key="3">
    <source>
        <dbReference type="ARBA" id="ARBA00023163"/>
    </source>
</evidence>
<dbReference type="SUPFAM" id="SSF51182">
    <property type="entry name" value="RmlC-like cupins"/>
    <property type="match status" value="1"/>
</dbReference>
<evidence type="ECO:0000256" key="1">
    <source>
        <dbReference type="ARBA" id="ARBA00023015"/>
    </source>
</evidence>
<reference evidence="5 6" key="1">
    <citation type="submission" date="2024-04" db="EMBL/GenBank/DDBJ databases">
        <title>WGS of bacteria from Torrens River.</title>
        <authorList>
            <person name="Wyrsch E.R."/>
            <person name="Drigo B."/>
        </authorList>
    </citation>
    <scope>NUCLEOTIDE SEQUENCE [LARGE SCALE GENOMIC DNA]</scope>
    <source>
        <strain evidence="5 6">TWI391</strain>
    </source>
</reference>
<dbReference type="PANTHER" id="PTHR43280:SF2">
    <property type="entry name" value="HTH-TYPE TRANSCRIPTIONAL REGULATOR EXSA"/>
    <property type="match status" value="1"/>
</dbReference>
<dbReference type="Gene3D" id="1.10.10.60">
    <property type="entry name" value="Homeodomain-like"/>
    <property type="match status" value="2"/>
</dbReference>
<dbReference type="PROSITE" id="PS01124">
    <property type="entry name" value="HTH_ARAC_FAMILY_2"/>
    <property type="match status" value="1"/>
</dbReference>
<dbReference type="Pfam" id="PF07883">
    <property type="entry name" value="Cupin_2"/>
    <property type="match status" value="1"/>
</dbReference>
<keyword evidence="1" id="KW-0805">Transcription regulation</keyword>
<dbReference type="Gene3D" id="2.60.120.10">
    <property type="entry name" value="Jelly Rolls"/>
    <property type="match status" value="1"/>
</dbReference>
<dbReference type="EMBL" id="JBDJNQ010000004">
    <property type="protein sequence ID" value="MEN5377759.1"/>
    <property type="molecule type" value="Genomic_DNA"/>
</dbReference>
<evidence type="ECO:0000256" key="2">
    <source>
        <dbReference type="ARBA" id="ARBA00023125"/>
    </source>
</evidence>
<name>A0ABV0BSI8_9SPHI</name>
<evidence type="ECO:0000259" key="4">
    <source>
        <dbReference type="PROSITE" id="PS01124"/>
    </source>
</evidence>
<sequence>MRKKQVKNFYDYYQPDRCEPLIHASKNGVVQMKGLSRYDYPGLELPDAILPGIYSMGYWDAKTDQNWGLDWHRNEGIEFSFMESGSLYFSTENETVHLHPGSLTITKPWQLHKVGNPIVTIGKQYWIIIDVGVRQPHQEWKWPDWIILSKEDLEYLTKILRENDVRVWQSDKKIQECFIEIGKCLDHAEIEIPQSRLNILINSLLLEILSLFKKGDIEFDQSLTHNLRTVEIFLNHLRTDFEKSWTLEDMAEHCGLGKTSLSKYCKHLTNMTPVNYLINIRLETAAKMLIDQEEEHVTNLGYSCGFTSSQYFATAFKKRYKCSPSEYRSRFRNGYVGKTA</sequence>
<dbReference type="PROSITE" id="PS00041">
    <property type="entry name" value="HTH_ARAC_FAMILY_1"/>
    <property type="match status" value="1"/>
</dbReference>